<accession>A0A1V9XP17</accession>
<sequence length="47" mass="5208">MKVRIRLVAPRDPMCSLSGCNFTMNSRRNSLTKERLIAVSAVSGDLI</sequence>
<gene>
    <name evidence="1" type="ORF">BIW11_03291</name>
</gene>
<dbReference type="AlphaFoldDB" id="A0A1V9XP17"/>
<proteinExistence type="predicted"/>
<keyword evidence="2" id="KW-1185">Reference proteome</keyword>
<dbReference type="EMBL" id="MNPL01006662">
    <property type="protein sequence ID" value="OQR75226.1"/>
    <property type="molecule type" value="Genomic_DNA"/>
</dbReference>
<dbReference type="Proteomes" id="UP000192247">
    <property type="component" value="Unassembled WGS sequence"/>
</dbReference>
<evidence type="ECO:0000313" key="1">
    <source>
        <dbReference type="EMBL" id="OQR75226.1"/>
    </source>
</evidence>
<evidence type="ECO:0000313" key="2">
    <source>
        <dbReference type="Proteomes" id="UP000192247"/>
    </source>
</evidence>
<protein>
    <submittedName>
        <fullName evidence="1">Uncharacterized protein</fullName>
    </submittedName>
</protein>
<organism evidence="1 2">
    <name type="scientific">Tropilaelaps mercedesae</name>
    <dbReference type="NCBI Taxonomy" id="418985"/>
    <lineage>
        <taxon>Eukaryota</taxon>
        <taxon>Metazoa</taxon>
        <taxon>Ecdysozoa</taxon>
        <taxon>Arthropoda</taxon>
        <taxon>Chelicerata</taxon>
        <taxon>Arachnida</taxon>
        <taxon>Acari</taxon>
        <taxon>Parasitiformes</taxon>
        <taxon>Mesostigmata</taxon>
        <taxon>Gamasina</taxon>
        <taxon>Dermanyssoidea</taxon>
        <taxon>Laelapidae</taxon>
        <taxon>Tropilaelaps</taxon>
    </lineage>
</organism>
<name>A0A1V9XP17_9ACAR</name>
<dbReference type="InParanoid" id="A0A1V9XP17"/>
<comment type="caution">
    <text evidence="1">The sequence shown here is derived from an EMBL/GenBank/DDBJ whole genome shotgun (WGS) entry which is preliminary data.</text>
</comment>
<reference evidence="1 2" key="1">
    <citation type="journal article" date="2017" name="Gigascience">
        <title>Draft genome of the honey bee ectoparasitic mite, Tropilaelaps mercedesae, is shaped by the parasitic life history.</title>
        <authorList>
            <person name="Dong X."/>
            <person name="Armstrong S.D."/>
            <person name="Xia D."/>
            <person name="Makepeace B.L."/>
            <person name="Darby A.C."/>
            <person name="Kadowaki T."/>
        </authorList>
    </citation>
    <scope>NUCLEOTIDE SEQUENCE [LARGE SCALE GENOMIC DNA]</scope>
    <source>
        <strain evidence="1">Wuxi-XJTLU</strain>
    </source>
</reference>